<keyword evidence="2" id="KW-1185">Reference proteome</keyword>
<organism evidence="1 2">
    <name type="scientific">Arthrobotrys flagrans</name>
    <name type="common">Nematode-trapping fungus</name>
    <name type="synonym">Trichothecium flagrans</name>
    <dbReference type="NCBI Taxonomy" id="97331"/>
    <lineage>
        <taxon>Eukaryota</taxon>
        <taxon>Fungi</taxon>
        <taxon>Dikarya</taxon>
        <taxon>Ascomycota</taxon>
        <taxon>Pezizomycotina</taxon>
        <taxon>Orbiliomycetes</taxon>
        <taxon>Orbiliales</taxon>
        <taxon>Orbiliaceae</taxon>
        <taxon>Arthrobotrys</taxon>
    </lineage>
</organism>
<evidence type="ECO:0000313" key="2">
    <source>
        <dbReference type="Proteomes" id="UP000283090"/>
    </source>
</evidence>
<protein>
    <submittedName>
        <fullName evidence="1">Uncharacterized protein</fullName>
    </submittedName>
</protein>
<comment type="caution">
    <text evidence="1">The sequence shown here is derived from an EMBL/GenBank/DDBJ whole genome shotgun (WGS) entry which is preliminary data.</text>
</comment>
<gene>
    <name evidence="1" type="ORF">DFL_003182</name>
</gene>
<evidence type="ECO:0000313" key="1">
    <source>
        <dbReference type="EMBL" id="RVD84844.1"/>
    </source>
</evidence>
<proteinExistence type="predicted"/>
<sequence>MGDEKSKDAVRKRDLELARDAIKSGTLTRKFAQNLLGETPQNWTRWTAGEGGLFYDQFFCDYGKHVKIAIAIPNIMRRGNRVDYDVPTKELVRGLNLLIEGFTTSTIGPDGPFFQNGNRIARSCLWNGNTTDPPRELNQTFGYFGNVAAKQWSEASSSPTFSPSHVESYDWPWRINVTRLYEDDPYKYFSPIAY</sequence>
<dbReference type="GeneID" id="93585493"/>
<accession>A0A437A0W8</accession>
<name>A0A437A0W8_ARTFL</name>
<dbReference type="VEuPathDB" id="FungiDB:DFL_003182"/>
<dbReference type="Proteomes" id="UP000283090">
    <property type="component" value="Unassembled WGS sequence"/>
</dbReference>
<dbReference type="OrthoDB" id="5343984at2759"/>
<reference evidence="1 2" key="1">
    <citation type="submission" date="2019-01" db="EMBL/GenBank/DDBJ databases">
        <title>Intercellular communication is required for trap formation in the nematode-trapping fungus Duddingtonia flagrans.</title>
        <authorList>
            <person name="Youssar L."/>
            <person name="Wernet V."/>
            <person name="Hensel N."/>
            <person name="Hildebrandt H.-G."/>
            <person name="Fischer R."/>
        </authorList>
    </citation>
    <scope>NUCLEOTIDE SEQUENCE [LARGE SCALE GENOMIC DNA]</scope>
    <source>
        <strain evidence="1 2">CBS H-5679</strain>
    </source>
</reference>
<dbReference type="RefSeq" id="XP_067490388.1">
    <property type="nucleotide sequence ID" value="XM_067632083.1"/>
</dbReference>
<dbReference type="AlphaFoldDB" id="A0A437A0W8"/>
<dbReference type="EMBL" id="SAEB01000006">
    <property type="protein sequence ID" value="RVD84844.1"/>
    <property type="molecule type" value="Genomic_DNA"/>
</dbReference>